<organism evidence="4 5">
    <name type="scientific">Candidatus Filomicrobium marinum</name>
    <dbReference type="NCBI Taxonomy" id="1608628"/>
    <lineage>
        <taxon>Bacteria</taxon>
        <taxon>Pseudomonadati</taxon>
        <taxon>Pseudomonadota</taxon>
        <taxon>Alphaproteobacteria</taxon>
        <taxon>Hyphomicrobiales</taxon>
        <taxon>Hyphomicrobiaceae</taxon>
        <taxon>Filomicrobium</taxon>
    </lineage>
</organism>
<feature type="domain" description="4'-phosphopantetheinyl transferase" evidence="3">
    <location>
        <begin position="102"/>
        <end position="174"/>
    </location>
</feature>
<name>A0A0D6JEM0_9HYPH</name>
<dbReference type="Pfam" id="PF01648">
    <property type="entry name" value="ACPS"/>
    <property type="match status" value="1"/>
</dbReference>
<dbReference type="RefSeq" id="WP_052743791.1">
    <property type="nucleotide sequence ID" value="NZ_LN829118.1"/>
</dbReference>
<sequence>MTQIRVYGADLCRLTAEDCYPILDSSEAQRAASISHLLVREEFVKTRALLRTVLGAYTDRSPRDFTFTTGVNGKPRLVGDDQIHFNVSHAAGRALIAIAPGAVGIDIERADKSINHLEVAAEIFSPEEYAAVERAPRLDRSEIFFTIWTRKEAYLKATGCGFSANLERISSMTPDREIEDTSMPQGSEHWFAYDLPAPEFFRAALVTSSDSLEISMSDVSGILQAH</sequence>
<dbReference type="EMBL" id="LN829119">
    <property type="protein sequence ID" value="CPR18742.1"/>
    <property type="molecule type" value="Genomic_DNA"/>
</dbReference>
<dbReference type="GO" id="GO:0019878">
    <property type="term" value="P:lysine biosynthetic process via aminoadipic acid"/>
    <property type="evidence" value="ECO:0007669"/>
    <property type="project" value="TreeGrafter"/>
</dbReference>
<evidence type="ECO:0000313" key="4">
    <source>
        <dbReference type="EMBL" id="CPR18742.1"/>
    </source>
</evidence>
<dbReference type="PANTHER" id="PTHR12215">
    <property type="entry name" value="PHOSPHOPANTETHEINE TRANSFERASE"/>
    <property type="match status" value="1"/>
</dbReference>
<proteinExistence type="inferred from homology"/>
<dbReference type="KEGG" id="fiy:BN1229_v1_1846"/>
<dbReference type="SUPFAM" id="SSF56214">
    <property type="entry name" value="4'-phosphopantetheinyl transferase"/>
    <property type="match status" value="2"/>
</dbReference>
<protein>
    <recommendedName>
        <fullName evidence="3">4'-phosphopantetheinyl transferase domain-containing protein</fullName>
    </recommendedName>
</protein>
<reference evidence="5" key="1">
    <citation type="submission" date="2015-02" db="EMBL/GenBank/DDBJ databases">
        <authorList>
            <person name="Chooi Y.-H."/>
        </authorList>
    </citation>
    <scope>NUCLEOTIDE SEQUENCE [LARGE SCALE GENOMIC DNA]</scope>
    <source>
        <strain evidence="5">strain Y</strain>
    </source>
</reference>
<dbReference type="GO" id="GO:0008897">
    <property type="term" value="F:holo-[acyl-carrier-protein] synthase activity"/>
    <property type="evidence" value="ECO:0007669"/>
    <property type="project" value="InterPro"/>
</dbReference>
<evidence type="ECO:0000256" key="2">
    <source>
        <dbReference type="ARBA" id="ARBA00022679"/>
    </source>
</evidence>
<dbReference type="KEGG" id="fil:BN1229_v1_1844"/>
<evidence type="ECO:0000259" key="3">
    <source>
        <dbReference type="Pfam" id="PF01648"/>
    </source>
</evidence>
<dbReference type="GO" id="GO:0005829">
    <property type="term" value="C:cytosol"/>
    <property type="evidence" value="ECO:0007669"/>
    <property type="project" value="TreeGrafter"/>
</dbReference>
<keyword evidence="5" id="KW-1185">Reference proteome</keyword>
<dbReference type="AlphaFoldDB" id="A0A0D6JEM0"/>
<comment type="similarity">
    <text evidence="1">Belongs to the P-Pant transferase superfamily. Gsp/Sfp/HetI/AcpT family.</text>
</comment>
<dbReference type="GO" id="GO:0000287">
    <property type="term" value="F:magnesium ion binding"/>
    <property type="evidence" value="ECO:0007669"/>
    <property type="project" value="InterPro"/>
</dbReference>
<dbReference type="Gene3D" id="3.90.470.20">
    <property type="entry name" value="4'-phosphopantetheinyl transferase domain"/>
    <property type="match status" value="2"/>
</dbReference>
<dbReference type="InterPro" id="IPR008278">
    <property type="entry name" value="4-PPantetheinyl_Trfase_dom"/>
</dbReference>
<dbReference type="InterPro" id="IPR050559">
    <property type="entry name" value="P-Pant_transferase_sf"/>
</dbReference>
<dbReference type="Proteomes" id="UP000033187">
    <property type="component" value="Chromosome 1"/>
</dbReference>
<accession>A0A0D6JEM0</accession>
<gene>
    <name evidence="4" type="ORF">YBN1229_v1_1846</name>
</gene>
<dbReference type="InterPro" id="IPR037143">
    <property type="entry name" value="4-PPantetheinyl_Trfase_dom_sf"/>
</dbReference>
<evidence type="ECO:0000256" key="1">
    <source>
        <dbReference type="ARBA" id="ARBA00010990"/>
    </source>
</evidence>
<dbReference type="PANTHER" id="PTHR12215:SF10">
    <property type="entry name" value="L-AMINOADIPATE-SEMIALDEHYDE DEHYDROGENASE-PHOSPHOPANTETHEINYL TRANSFERASE"/>
    <property type="match status" value="1"/>
</dbReference>
<keyword evidence="2" id="KW-0808">Transferase</keyword>
<dbReference type="OrthoDB" id="9808281at2"/>
<evidence type="ECO:0000313" key="5">
    <source>
        <dbReference type="Proteomes" id="UP000033187"/>
    </source>
</evidence>